<organism evidence="1 2">
    <name type="scientific">Candidatus Woesebacteria bacterium GW2011_GWB1_43_14</name>
    <dbReference type="NCBI Taxonomy" id="1618578"/>
    <lineage>
        <taxon>Bacteria</taxon>
        <taxon>Candidatus Woeseibacteriota</taxon>
    </lineage>
</organism>
<dbReference type="SUPFAM" id="SSF53067">
    <property type="entry name" value="Actin-like ATPase domain"/>
    <property type="match status" value="2"/>
</dbReference>
<dbReference type="Gene3D" id="3.30.1490.300">
    <property type="match status" value="1"/>
</dbReference>
<reference evidence="1 2" key="1">
    <citation type="journal article" date="2015" name="Nature">
        <title>rRNA introns, odd ribosomes, and small enigmatic genomes across a large radiation of phyla.</title>
        <authorList>
            <person name="Brown C.T."/>
            <person name="Hug L.A."/>
            <person name="Thomas B.C."/>
            <person name="Sharon I."/>
            <person name="Castelle C.J."/>
            <person name="Singh A."/>
            <person name="Wilkins M.J."/>
            <person name="Williams K.H."/>
            <person name="Banfield J.F."/>
        </authorList>
    </citation>
    <scope>NUCLEOTIDE SEQUENCE [LARGE SCALE GENOMIC DNA]</scope>
</reference>
<dbReference type="InterPro" id="IPR043129">
    <property type="entry name" value="ATPase_NBD"/>
</dbReference>
<evidence type="ECO:0000313" key="2">
    <source>
        <dbReference type="Proteomes" id="UP000034090"/>
    </source>
</evidence>
<dbReference type="NCBIfam" id="TIGR01175">
    <property type="entry name" value="pilM"/>
    <property type="match status" value="1"/>
</dbReference>
<dbReference type="Proteomes" id="UP000034090">
    <property type="component" value="Unassembled WGS sequence"/>
</dbReference>
<accession>A0A0G1FPT8</accession>
<dbReference type="PANTHER" id="PTHR32432">
    <property type="entry name" value="CELL DIVISION PROTEIN FTSA-RELATED"/>
    <property type="match status" value="1"/>
</dbReference>
<dbReference type="PANTHER" id="PTHR32432:SF3">
    <property type="entry name" value="ETHANOLAMINE UTILIZATION PROTEIN EUTJ"/>
    <property type="match status" value="1"/>
</dbReference>
<dbReference type="Pfam" id="PF11104">
    <property type="entry name" value="PilM_2"/>
    <property type="match status" value="1"/>
</dbReference>
<dbReference type="InterPro" id="IPR005883">
    <property type="entry name" value="PilM"/>
</dbReference>
<dbReference type="Gene3D" id="3.30.420.40">
    <property type="match status" value="2"/>
</dbReference>
<name>A0A0G1FPT8_9BACT</name>
<dbReference type="InterPro" id="IPR050696">
    <property type="entry name" value="FtsA/MreB"/>
</dbReference>
<dbReference type="STRING" id="1618578.UV74_C0013G0168"/>
<dbReference type="CDD" id="cd24049">
    <property type="entry name" value="ASKHA_NBD_PilM"/>
    <property type="match status" value="1"/>
</dbReference>
<dbReference type="AlphaFoldDB" id="A0A0G1FPT8"/>
<proteinExistence type="predicted"/>
<dbReference type="PIRSF" id="PIRSF019169">
    <property type="entry name" value="PilM"/>
    <property type="match status" value="1"/>
</dbReference>
<protein>
    <submittedName>
        <fullName evidence="1">Type IV pilus biogenesis protein PilM</fullName>
    </submittedName>
</protein>
<evidence type="ECO:0000313" key="1">
    <source>
        <dbReference type="EMBL" id="KKS97046.1"/>
    </source>
</evidence>
<comment type="caution">
    <text evidence="1">The sequence shown here is derived from an EMBL/GenBank/DDBJ whole genome shotgun (WGS) entry which is preliminary data.</text>
</comment>
<gene>
    <name evidence="1" type="ORF">UV74_C0013G0168</name>
</gene>
<dbReference type="EMBL" id="LCFQ01000013">
    <property type="protein sequence ID" value="KKS97046.1"/>
    <property type="molecule type" value="Genomic_DNA"/>
</dbReference>
<sequence>MSIGLDIGSKTIKVVELSFDGDKATLKAAGAVGYKGINIPEVEDKKSFVDLATAIKKLFSEAKVSSKNVSVSLPESQVYTRVLKFPLLTDQEVASAVKWEAEEYIPIPLKDAVIEHQILERVETSTPPQVIVLLIAVPRKLVEKYVSICTMAGLECVGVETELMSAVRCIAPPGKTVVIVDFGAKSTDIAIAKNGELFLSRSIPTAGDALTRSVAQTLGVSGPQAEEYKRAYGLASGQLEGKVSRTLAPVVESIAEEIKKAIQYYQMDLKGESPTSVFLTGGSAGLPDIAPLFTKLLGSEVVIASAFSRVSVDDKSSKSLANFAPLYPIAVGLALRKD</sequence>